<protein>
    <submittedName>
        <fullName evidence="2">Uncharacterized protein</fullName>
    </submittedName>
</protein>
<keyword evidence="1" id="KW-0812">Transmembrane</keyword>
<feature type="transmembrane region" description="Helical" evidence="1">
    <location>
        <begin position="51"/>
        <end position="72"/>
    </location>
</feature>
<name>A0A2U2PJE4_9SPHI</name>
<comment type="caution">
    <text evidence="2">The sequence shown here is derived from an EMBL/GenBank/DDBJ whole genome shotgun (WGS) entry which is preliminary data.</text>
</comment>
<keyword evidence="3" id="KW-1185">Reference proteome</keyword>
<keyword evidence="1" id="KW-0472">Membrane</keyword>
<accession>A0A2U2PJE4</accession>
<evidence type="ECO:0000313" key="2">
    <source>
        <dbReference type="EMBL" id="PWG81382.1"/>
    </source>
</evidence>
<feature type="transmembrane region" description="Helical" evidence="1">
    <location>
        <begin position="104"/>
        <end position="126"/>
    </location>
</feature>
<reference evidence="2 3" key="1">
    <citation type="submission" date="2018-04" db="EMBL/GenBank/DDBJ databases">
        <title>Pedobacter chongqingensis sp. nov., isolated from a rottenly hemp rope.</title>
        <authorList>
            <person name="Cai Y."/>
        </authorList>
    </citation>
    <scope>NUCLEOTIDE SEQUENCE [LARGE SCALE GENOMIC DNA]</scope>
    <source>
        <strain evidence="2 3">FJ4-8</strain>
    </source>
</reference>
<evidence type="ECO:0000256" key="1">
    <source>
        <dbReference type="SAM" id="Phobius"/>
    </source>
</evidence>
<keyword evidence="1" id="KW-1133">Transmembrane helix</keyword>
<dbReference type="Proteomes" id="UP000245647">
    <property type="component" value="Unassembled WGS sequence"/>
</dbReference>
<dbReference type="AlphaFoldDB" id="A0A2U2PJE4"/>
<proteinExistence type="predicted"/>
<evidence type="ECO:0000313" key="3">
    <source>
        <dbReference type="Proteomes" id="UP000245647"/>
    </source>
</evidence>
<organism evidence="2 3">
    <name type="scientific">Pararcticibacter amylolyticus</name>
    <dbReference type="NCBI Taxonomy" id="2173175"/>
    <lineage>
        <taxon>Bacteria</taxon>
        <taxon>Pseudomonadati</taxon>
        <taxon>Bacteroidota</taxon>
        <taxon>Sphingobacteriia</taxon>
        <taxon>Sphingobacteriales</taxon>
        <taxon>Sphingobacteriaceae</taxon>
        <taxon>Pararcticibacter</taxon>
    </lineage>
</organism>
<sequence length="134" mass="14933">MTSMRYKQLLSIAAGFGAIGLLSSVFAKVQGIIWPDSLTVFERPELSNADCMQLVIKLICLALSSVLGGMLIKWIGGNRRASILVSILIMAVIAWLWLNTRHPAWFWIISFVQVIPAVLLGSEFIIRCLSDRDR</sequence>
<gene>
    <name evidence="2" type="ORF">DDR33_05950</name>
</gene>
<feature type="transmembrane region" description="Helical" evidence="1">
    <location>
        <begin position="81"/>
        <end position="98"/>
    </location>
</feature>
<dbReference type="EMBL" id="QEAS01000004">
    <property type="protein sequence ID" value="PWG81382.1"/>
    <property type="molecule type" value="Genomic_DNA"/>
</dbReference>